<sequence length="300" mass="33041">MDLPPELITVWNGFSSGETRLLFLSFDFLVRTLKDRDSLLRSRQVLKGDGVVYGIKGNTEEGDTKRIYCGSGLADLETVTAGDVADARAWGRGKERFLEWKYHFNPTDPTPWLKPLKADTVEVFVLAVVPGRVLMEAEVDWMMGLFVARWAVFKSPPLTLTIEKTPVRGSFIARGNCQLRPTPVQIEVQSKFSQTQIPAAAAVVVVVPATPSHAQSWLEESVLKQEDPEPPLYSHRFAGEKYCGATLLDIGPSQDAESHLVGTSESATAACIRTWLVRVSLSALLQVPPNAVHLLKQLSA</sequence>
<name>A0A0G4G9N0_9ALVE</name>
<dbReference type="PhylomeDB" id="A0A0G4G9N0"/>
<dbReference type="AlphaFoldDB" id="A0A0G4G9N0"/>
<reference evidence="1" key="1">
    <citation type="submission" date="2014-11" db="EMBL/GenBank/DDBJ databases">
        <authorList>
            <person name="Otto D Thomas"/>
            <person name="Naeem Raeece"/>
        </authorList>
    </citation>
    <scope>NUCLEOTIDE SEQUENCE</scope>
</reference>
<accession>A0A0G4G9N0</accession>
<gene>
    <name evidence="1" type="ORF">Cvel_20881</name>
</gene>
<protein>
    <submittedName>
        <fullName evidence="1">Uncharacterized protein</fullName>
    </submittedName>
</protein>
<evidence type="ECO:0000313" key="1">
    <source>
        <dbReference type="EMBL" id="CEM25594.1"/>
    </source>
</evidence>
<organism evidence="1">
    <name type="scientific">Chromera velia CCMP2878</name>
    <dbReference type="NCBI Taxonomy" id="1169474"/>
    <lineage>
        <taxon>Eukaryota</taxon>
        <taxon>Sar</taxon>
        <taxon>Alveolata</taxon>
        <taxon>Colpodellida</taxon>
        <taxon>Chromeraceae</taxon>
        <taxon>Chromera</taxon>
    </lineage>
</organism>
<proteinExistence type="predicted"/>
<dbReference type="VEuPathDB" id="CryptoDB:Cvel_20881"/>
<dbReference type="EMBL" id="CDMZ01001009">
    <property type="protein sequence ID" value="CEM25594.1"/>
    <property type="molecule type" value="Genomic_DNA"/>
</dbReference>